<dbReference type="PANTHER" id="PTHR11592">
    <property type="entry name" value="GLUTATHIONE PEROXIDASE"/>
    <property type="match status" value="1"/>
</dbReference>
<dbReference type="PANTHER" id="PTHR11592:SF81">
    <property type="entry name" value="GLUTATHIONE PEROXIDASE"/>
    <property type="match status" value="1"/>
</dbReference>
<dbReference type="Gene3D" id="3.40.30.10">
    <property type="entry name" value="Glutaredoxin"/>
    <property type="match status" value="1"/>
</dbReference>
<protein>
    <recommendedName>
        <fullName evidence="5">Glutathione peroxidase</fullName>
    </recommendedName>
</protein>
<dbReference type="InterPro" id="IPR000889">
    <property type="entry name" value="Glutathione_peroxidase"/>
</dbReference>
<dbReference type="OrthoDB" id="446890at2759"/>
<evidence type="ECO:0000313" key="4">
    <source>
        <dbReference type="EMBL" id="CAD7228161.1"/>
    </source>
</evidence>
<name>A0A7R8WAS3_9CRUS</name>
<sequence length="188" mass="20993">MRGQSATLAFLATVLGLTTGQTFSPGRACNADGDTGSIFDYSYPLIDGDTAIDFETYRGKLLMVQEPGATPEEILNGVTYVRPGNGFTPNFPLFRKNQEVWSKIDVNGENEEAMYTWLKSVCPPTNPDFFAFDAYSYGPNPNMNDVRWNFEKFLIDFDGKPYMRFDATTFPDTSVITDAIDELLAGRK</sequence>
<dbReference type="SUPFAM" id="SSF52833">
    <property type="entry name" value="Thioredoxin-like"/>
    <property type="match status" value="1"/>
</dbReference>
<accession>A0A7R8WAS3</accession>
<dbReference type="PROSITE" id="PS51355">
    <property type="entry name" value="GLUTATHIONE_PEROXID_3"/>
    <property type="match status" value="1"/>
</dbReference>
<keyword evidence="2" id="KW-0575">Peroxidase</keyword>
<proteinExistence type="inferred from homology"/>
<dbReference type="EMBL" id="OB661410">
    <property type="protein sequence ID" value="CAD7228161.1"/>
    <property type="molecule type" value="Genomic_DNA"/>
</dbReference>
<reference evidence="4" key="1">
    <citation type="submission" date="2020-11" db="EMBL/GenBank/DDBJ databases">
        <authorList>
            <person name="Tran Van P."/>
        </authorList>
    </citation>
    <scope>NUCLEOTIDE SEQUENCE</scope>
</reference>
<dbReference type="GO" id="GO:0004602">
    <property type="term" value="F:glutathione peroxidase activity"/>
    <property type="evidence" value="ECO:0007669"/>
    <property type="project" value="TreeGrafter"/>
</dbReference>
<dbReference type="InterPro" id="IPR036249">
    <property type="entry name" value="Thioredoxin-like_sf"/>
</dbReference>
<evidence type="ECO:0000256" key="3">
    <source>
        <dbReference type="ARBA" id="ARBA00023002"/>
    </source>
</evidence>
<comment type="similarity">
    <text evidence="1">Belongs to the glutathione peroxidase family.</text>
</comment>
<gene>
    <name evidence="4" type="ORF">CTOB1V02_LOCUS6050</name>
</gene>
<evidence type="ECO:0000256" key="1">
    <source>
        <dbReference type="ARBA" id="ARBA00006926"/>
    </source>
</evidence>
<evidence type="ECO:0000256" key="2">
    <source>
        <dbReference type="ARBA" id="ARBA00022559"/>
    </source>
</evidence>
<dbReference type="GO" id="GO:0006979">
    <property type="term" value="P:response to oxidative stress"/>
    <property type="evidence" value="ECO:0007669"/>
    <property type="project" value="InterPro"/>
</dbReference>
<dbReference type="AlphaFoldDB" id="A0A7R8WAS3"/>
<organism evidence="4">
    <name type="scientific">Cyprideis torosa</name>
    <dbReference type="NCBI Taxonomy" id="163714"/>
    <lineage>
        <taxon>Eukaryota</taxon>
        <taxon>Metazoa</taxon>
        <taxon>Ecdysozoa</taxon>
        <taxon>Arthropoda</taxon>
        <taxon>Crustacea</taxon>
        <taxon>Oligostraca</taxon>
        <taxon>Ostracoda</taxon>
        <taxon>Podocopa</taxon>
        <taxon>Podocopida</taxon>
        <taxon>Cytherocopina</taxon>
        <taxon>Cytheroidea</taxon>
        <taxon>Cytherideidae</taxon>
        <taxon>Cyprideis</taxon>
    </lineage>
</organism>
<keyword evidence="3" id="KW-0560">Oxidoreductase</keyword>
<evidence type="ECO:0008006" key="5">
    <source>
        <dbReference type="Google" id="ProtNLM"/>
    </source>
</evidence>